<protein>
    <recommendedName>
        <fullName evidence="2">DUF1501 domain-containing protein</fullName>
    </recommendedName>
</protein>
<name>A0A382C4P7_9ZZZZ</name>
<organism evidence="1">
    <name type="scientific">marine metagenome</name>
    <dbReference type="NCBI Taxonomy" id="408172"/>
    <lineage>
        <taxon>unclassified sequences</taxon>
        <taxon>metagenomes</taxon>
        <taxon>ecological metagenomes</taxon>
    </lineage>
</organism>
<dbReference type="EMBL" id="UINC01032500">
    <property type="protein sequence ID" value="SVB20263.1"/>
    <property type="molecule type" value="Genomic_DNA"/>
</dbReference>
<gene>
    <name evidence="1" type="ORF">METZ01_LOCUS173117</name>
</gene>
<evidence type="ECO:0000313" key="1">
    <source>
        <dbReference type="EMBL" id="SVB20263.1"/>
    </source>
</evidence>
<sequence length="282" mass="30842">MVAEKKPRSLVIVQLSGGNDALNTVIPYGDGLYYDWRKEVRIEQDRVLKINNHLGFNPALGSIKNLWDQEKVAVINGVGYPDPNRSHFRSIDIWNTGESIGIGDSGWLGRALREIDPNGENPIAGVNFGKGLPRALSCRGVPVASVSDLENYGLFPDIQGEQSRDLALSAFSQIYGSAMAHDNVSQFIGQTGIDALKGADILRTAPAQYSSGIEYANNSIAQSMKSIAQVLTADIGTRVFYTQHGSFDTHAAELETHTKLWTETSDAIGDFMDDMKEHNLED</sequence>
<feature type="non-terminal residue" evidence="1">
    <location>
        <position position="1"/>
    </location>
</feature>
<evidence type="ECO:0008006" key="2">
    <source>
        <dbReference type="Google" id="ProtNLM"/>
    </source>
</evidence>
<dbReference type="AlphaFoldDB" id="A0A382C4P7"/>
<reference evidence="1" key="1">
    <citation type="submission" date="2018-05" db="EMBL/GenBank/DDBJ databases">
        <authorList>
            <person name="Lanie J.A."/>
            <person name="Ng W.-L."/>
            <person name="Kazmierczak K.M."/>
            <person name="Andrzejewski T.M."/>
            <person name="Davidsen T.M."/>
            <person name="Wayne K.J."/>
            <person name="Tettelin H."/>
            <person name="Glass J.I."/>
            <person name="Rusch D."/>
            <person name="Podicherti R."/>
            <person name="Tsui H.-C.T."/>
            <person name="Winkler M.E."/>
        </authorList>
    </citation>
    <scope>NUCLEOTIDE SEQUENCE</scope>
</reference>
<feature type="non-terminal residue" evidence="1">
    <location>
        <position position="282"/>
    </location>
</feature>
<proteinExistence type="predicted"/>
<accession>A0A382C4P7</accession>